<dbReference type="InterPro" id="IPR020959">
    <property type="entry name" value="ArabinofuranosylTrfase_AftA_C"/>
</dbReference>
<evidence type="ECO:0000256" key="5">
    <source>
        <dbReference type="ARBA" id="ARBA00020482"/>
    </source>
</evidence>
<reference evidence="17" key="1">
    <citation type="submission" date="2021-01" db="EMBL/GenBank/DDBJ databases">
        <title>Whole genome shotgun sequence of Virgisporangium ochraceum NBRC 16418.</title>
        <authorList>
            <person name="Komaki H."/>
            <person name="Tamura T."/>
        </authorList>
    </citation>
    <scope>NUCLEOTIDE SEQUENCE</scope>
    <source>
        <strain evidence="17">NBRC 16418</strain>
    </source>
</reference>
<dbReference type="Pfam" id="PF12249">
    <property type="entry name" value="AftA_C"/>
    <property type="match status" value="1"/>
</dbReference>
<evidence type="ECO:0000256" key="14">
    <source>
        <dbReference type="SAM" id="Phobius"/>
    </source>
</evidence>
<feature type="transmembrane region" description="Helical" evidence="14">
    <location>
        <begin position="65"/>
        <end position="82"/>
    </location>
</feature>
<dbReference type="InterPro" id="IPR020963">
    <property type="entry name" value="ArabinofuranosylTrfase_AftA_N"/>
</dbReference>
<dbReference type="AlphaFoldDB" id="A0A8J4A2N2"/>
<feature type="transmembrane region" description="Helical" evidence="14">
    <location>
        <begin position="408"/>
        <end position="428"/>
    </location>
</feature>
<keyword evidence="18" id="KW-1185">Reference proteome</keyword>
<keyword evidence="8 14" id="KW-0812">Transmembrane</keyword>
<feature type="transmembrane region" description="Helical" evidence="14">
    <location>
        <begin position="333"/>
        <end position="355"/>
    </location>
</feature>
<feature type="transmembrane region" description="Helical" evidence="14">
    <location>
        <begin position="102"/>
        <end position="119"/>
    </location>
</feature>
<evidence type="ECO:0000256" key="8">
    <source>
        <dbReference type="ARBA" id="ARBA00022692"/>
    </source>
</evidence>
<evidence type="ECO:0000313" key="17">
    <source>
        <dbReference type="EMBL" id="GIJ72260.1"/>
    </source>
</evidence>
<feature type="region of interest" description="Disordered" evidence="13">
    <location>
        <begin position="503"/>
        <end position="523"/>
    </location>
</feature>
<comment type="similarity">
    <text evidence="3">Belongs to the glycosyltransferase 85 family.</text>
</comment>
<dbReference type="UniPathway" id="UPA00963"/>
<dbReference type="GO" id="GO:0016757">
    <property type="term" value="F:glycosyltransferase activity"/>
    <property type="evidence" value="ECO:0007669"/>
    <property type="project" value="InterPro"/>
</dbReference>
<dbReference type="GO" id="GO:0044038">
    <property type="term" value="P:cell wall macromolecule biosynthetic process"/>
    <property type="evidence" value="ECO:0007669"/>
    <property type="project" value="InterPro"/>
</dbReference>
<gene>
    <name evidence="17" type="primary">aftA</name>
    <name evidence="17" type="ORF">Voc01_071770</name>
</gene>
<dbReference type="Proteomes" id="UP000635606">
    <property type="component" value="Unassembled WGS sequence"/>
</dbReference>
<dbReference type="GO" id="GO:0005886">
    <property type="term" value="C:plasma membrane"/>
    <property type="evidence" value="ECO:0007669"/>
    <property type="project" value="UniProtKB-SubCell"/>
</dbReference>
<comment type="catalytic activity">
    <reaction evidence="12">
        <text>Adds an alpha-D-arabinofuranosyl group from trans,octacis-decaprenylphospho-beta-D-arabinofuranose at the 5-O-position of the eighth, tenth and twelfth galactofuranose unit of the galactofuranan chain of [beta-D-galactofuranosyl-(1-&gt;5)-beta-D-galactofuranosyl-(1-&gt;6)]14-beta-D-galactofuranosyl-(1-&gt;5)-beta-D-galactofuranosyl-(1-&gt;4)-alpha-L-rhamnopyranosyl-(1-&gt;3)-N-acetyl-alpha-D-glucosaminyl-diphospho-trans,octacis-decaprenol.</text>
        <dbReference type="EC" id="2.4.2.46"/>
    </reaction>
</comment>
<feature type="transmembrane region" description="Helical" evidence="14">
    <location>
        <begin position="242"/>
        <end position="270"/>
    </location>
</feature>
<feature type="domain" description="Arabinofuranosyltransferase AftA C-terminal" evidence="15">
    <location>
        <begin position="497"/>
        <end position="663"/>
    </location>
</feature>
<feature type="compositionally biased region" description="Low complexity" evidence="13">
    <location>
        <begin position="40"/>
        <end position="51"/>
    </location>
</feature>
<name>A0A8J4A2N2_9ACTN</name>
<organism evidence="17 18">
    <name type="scientific">Virgisporangium ochraceum</name>
    <dbReference type="NCBI Taxonomy" id="65505"/>
    <lineage>
        <taxon>Bacteria</taxon>
        <taxon>Bacillati</taxon>
        <taxon>Actinomycetota</taxon>
        <taxon>Actinomycetes</taxon>
        <taxon>Micromonosporales</taxon>
        <taxon>Micromonosporaceae</taxon>
        <taxon>Virgisporangium</taxon>
    </lineage>
</organism>
<sequence>MSTTHSAVTGGTDGRDRDDAPDADRPTAENLTTEPPAPEQPAAEESTPAEAVDPSPATARWRRPVTLLAAVAAGAALAWVVGSVDTSVTRYGSLARYELRTFQLVLVLVTALAVVRAVRRDARWDADVVVAAVAALSAATVTSALRGTPYGLAGLWDSDQSFRMQAVTRFADTWHSADYFYKGLHAYYAPLFPWLEGRAAALFDVPAWHMVKVGEIVGAFVAPLLAYWLWKRIVSDRVAAFMAVATLTTGIVVYEPYALVVMVTVVPWWVQAFHGVRRADARPLHPVVLGLVGALMFTTYYYYLFVCVVVAAILVPVELRYGRLTWVRVRRAAVVLGVTFVGSAPFWAPLVYDILTAADYRPMNNRWFQSDFADLPLPMFQPTVLGAVCLLGLVYLVWTAREELSRSLLVFLAGLYVWHAAGYLMIMIDVPLLSFKMRDLVPLVLVCAAVLAVHRLAAWARRRFDRVRVQRLTAVLVAGLCLLAADRYVGAILDSDLTPAAHDTPLPDGTMPRHATGTPDAERRLPPAEDLRRAIEERYRGSGHPVVLSDRQDLYVFYPYYGYVEYSFAYSHPTAQFRGRVAVLEWLQSVPWPDQFANAMVNNPYDRIDVIVLQRREGCLRFRFHDENWPNAYAVRELCLPAAAIDDTYFDSTTVGDYVVAVRRT</sequence>
<comment type="subcellular location">
    <subcellularLocation>
        <location evidence="1">Cell membrane</location>
        <topology evidence="1">Multi-pass membrane protein</topology>
    </subcellularLocation>
</comment>
<evidence type="ECO:0000259" key="16">
    <source>
        <dbReference type="Pfam" id="PF12250"/>
    </source>
</evidence>
<keyword evidence="6" id="KW-1003">Cell membrane</keyword>
<evidence type="ECO:0000256" key="9">
    <source>
        <dbReference type="ARBA" id="ARBA00022989"/>
    </source>
</evidence>
<keyword evidence="10 14" id="KW-0472">Membrane</keyword>
<dbReference type="EC" id="2.4.2.46" evidence="4"/>
<feature type="compositionally biased region" description="Basic and acidic residues" evidence="13">
    <location>
        <begin position="13"/>
        <end position="27"/>
    </location>
</feature>
<evidence type="ECO:0000256" key="2">
    <source>
        <dbReference type="ARBA" id="ARBA00004776"/>
    </source>
</evidence>
<dbReference type="RefSeq" id="WP_203932111.1">
    <property type="nucleotide sequence ID" value="NZ_BOPH01000098.1"/>
</dbReference>
<evidence type="ECO:0000256" key="13">
    <source>
        <dbReference type="SAM" id="MobiDB-lite"/>
    </source>
</evidence>
<evidence type="ECO:0000259" key="15">
    <source>
        <dbReference type="Pfam" id="PF12249"/>
    </source>
</evidence>
<evidence type="ECO:0000256" key="7">
    <source>
        <dbReference type="ARBA" id="ARBA00022679"/>
    </source>
</evidence>
<protein>
    <recommendedName>
        <fullName evidence="5">Galactan 5-O-arabinofuranosyltransferase</fullName>
        <ecNumber evidence="4">2.4.2.46</ecNumber>
    </recommendedName>
    <alternativeName>
        <fullName evidence="11">Arabinofuranosyltransferase AftA</fullName>
    </alternativeName>
</protein>
<evidence type="ECO:0000256" key="4">
    <source>
        <dbReference type="ARBA" id="ARBA00012037"/>
    </source>
</evidence>
<feature type="transmembrane region" description="Helical" evidence="14">
    <location>
        <begin position="375"/>
        <end position="396"/>
    </location>
</feature>
<evidence type="ECO:0000256" key="1">
    <source>
        <dbReference type="ARBA" id="ARBA00004651"/>
    </source>
</evidence>
<feature type="transmembrane region" description="Helical" evidence="14">
    <location>
        <begin position="300"/>
        <end position="321"/>
    </location>
</feature>
<feature type="region of interest" description="Disordered" evidence="13">
    <location>
        <begin position="1"/>
        <end position="58"/>
    </location>
</feature>
<comment type="pathway">
    <text evidence="2">Cell wall biogenesis; cell wall polysaccharide biosynthesis.</text>
</comment>
<keyword evidence="9 14" id="KW-1133">Transmembrane helix</keyword>
<feature type="transmembrane region" description="Helical" evidence="14">
    <location>
        <begin position="472"/>
        <end position="490"/>
    </location>
</feature>
<keyword evidence="7" id="KW-0808">Transferase</keyword>
<comment type="caution">
    <text evidence="17">The sequence shown here is derived from an EMBL/GenBank/DDBJ whole genome shotgun (WGS) entry which is preliminary data.</text>
</comment>
<evidence type="ECO:0000256" key="12">
    <source>
        <dbReference type="ARBA" id="ARBA00034030"/>
    </source>
</evidence>
<evidence type="ECO:0000313" key="18">
    <source>
        <dbReference type="Proteomes" id="UP000635606"/>
    </source>
</evidence>
<evidence type="ECO:0000256" key="10">
    <source>
        <dbReference type="ARBA" id="ARBA00023136"/>
    </source>
</evidence>
<feature type="transmembrane region" description="Helical" evidence="14">
    <location>
        <begin position="207"/>
        <end position="230"/>
    </location>
</feature>
<feature type="transmembrane region" description="Helical" evidence="14">
    <location>
        <begin position="126"/>
        <end position="145"/>
    </location>
</feature>
<evidence type="ECO:0000256" key="11">
    <source>
        <dbReference type="ARBA" id="ARBA00033184"/>
    </source>
</evidence>
<proteinExistence type="inferred from homology"/>
<feature type="transmembrane region" description="Helical" evidence="14">
    <location>
        <begin position="440"/>
        <end position="460"/>
    </location>
</feature>
<dbReference type="GO" id="GO:0045227">
    <property type="term" value="P:capsule polysaccharide biosynthetic process"/>
    <property type="evidence" value="ECO:0007669"/>
    <property type="project" value="UniProtKB-UniPathway"/>
</dbReference>
<evidence type="ECO:0000256" key="6">
    <source>
        <dbReference type="ARBA" id="ARBA00022475"/>
    </source>
</evidence>
<dbReference type="EMBL" id="BOPH01000098">
    <property type="protein sequence ID" value="GIJ72260.1"/>
    <property type="molecule type" value="Genomic_DNA"/>
</dbReference>
<accession>A0A8J4A2N2</accession>
<feature type="domain" description="Arabinofuranosyltransferase AftA N-terminal" evidence="16">
    <location>
        <begin position="84"/>
        <end position="478"/>
    </location>
</feature>
<evidence type="ECO:0000256" key="3">
    <source>
        <dbReference type="ARBA" id="ARBA00009655"/>
    </source>
</evidence>
<dbReference type="Pfam" id="PF12250">
    <property type="entry name" value="AftA_N"/>
    <property type="match status" value="1"/>
</dbReference>